<dbReference type="OrthoDB" id="6227655at2"/>
<sequence length="124" mass="14120">MIEFTLKVLYYHKMKITPSHYQLNKINRQHIRQSFFTLLLFCATLFFHSEHYVSVDADITVSVEPHDCHLCQQSLDTPPTPTVIAPFTGAVSRVATVTIINPVLTRTEHLHPLLRAPPIVNISS</sequence>
<protein>
    <submittedName>
        <fullName evidence="1">Uncharacterized protein</fullName>
    </submittedName>
</protein>
<gene>
    <name evidence="1" type="ORF">FCS21_01960</name>
</gene>
<dbReference type="RefSeq" id="WP_138620289.1">
    <property type="nucleotide sequence ID" value="NZ_SZVP01000001.1"/>
</dbReference>
<evidence type="ECO:0000313" key="2">
    <source>
        <dbReference type="Proteomes" id="UP000307702"/>
    </source>
</evidence>
<comment type="caution">
    <text evidence="1">The sequence shown here is derived from an EMBL/GenBank/DDBJ whole genome shotgun (WGS) entry which is preliminary data.</text>
</comment>
<evidence type="ECO:0000313" key="1">
    <source>
        <dbReference type="EMBL" id="TMM47757.1"/>
    </source>
</evidence>
<keyword evidence="2" id="KW-1185">Reference proteome</keyword>
<proteinExistence type="predicted"/>
<reference evidence="1 2" key="1">
    <citation type="submission" date="2019-05" db="EMBL/GenBank/DDBJ databases">
        <title>Colwellia ponticola sp. nov., isolated from seawater.</title>
        <authorList>
            <person name="Yoon J.-H."/>
        </authorList>
    </citation>
    <scope>NUCLEOTIDE SEQUENCE [LARGE SCALE GENOMIC DNA]</scope>
    <source>
        <strain evidence="1 2">OISW-25</strain>
    </source>
</reference>
<dbReference type="EMBL" id="SZVP01000001">
    <property type="protein sequence ID" value="TMM47757.1"/>
    <property type="molecule type" value="Genomic_DNA"/>
</dbReference>
<dbReference type="AlphaFoldDB" id="A0A8H2JP46"/>
<name>A0A8H2JP46_9GAMM</name>
<organism evidence="1 2">
    <name type="scientific">Colwellia ponticola</name>
    <dbReference type="NCBI Taxonomy" id="2304625"/>
    <lineage>
        <taxon>Bacteria</taxon>
        <taxon>Pseudomonadati</taxon>
        <taxon>Pseudomonadota</taxon>
        <taxon>Gammaproteobacteria</taxon>
        <taxon>Alteromonadales</taxon>
        <taxon>Colwelliaceae</taxon>
        <taxon>Colwellia</taxon>
    </lineage>
</organism>
<dbReference type="Proteomes" id="UP000307702">
    <property type="component" value="Unassembled WGS sequence"/>
</dbReference>
<accession>A0A8H2JP46</accession>